<dbReference type="Gene3D" id="2.40.50.100">
    <property type="match status" value="1"/>
</dbReference>
<dbReference type="InterPro" id="IPR058625">
    <property type="entry name" value="MdtA-like_BSH"/>
</dbReference>
<dbReference type="Gene3D" id="2.40.30.170">
    <property type="match status" value="1"/>
</dbReference>
<dbReference type="SUPFAM" id="SSF111369">
    <property type="entry name" value="HlyD-like secretion proteins"/>
    <property type="match status" value="1"/>
</dbReference>
<dbReference type="Pfam" id="PF25967">
    <property type="entry name" value="RND-MFP_C"/>
    <property type="match status" value="1"/>
</dbReference>
<evidence type="ECO:0000256" key="3">
    <source>
        <dbReference type="ARBA" id="ARBA00022448"/>
    </source>
</evidence>
<evidence type="ECO:0000256" key="4">
    <source>
        <dbReference type="SAM" id="Coils"/>
    </source>
</evidence>
<keyword evidence="5" id="KW-0732">Signal</keyword>
<dbReference type="InterPro" id="IPR006143">
    <property type="entry name" value="RND_pump_MFP"/>
</dbReference>
<feature type="domain" description="Multidrug resistance protein MdtA-like barrel-sandwich hybrid" evidence="6">
    <location>
        <begin position="86"/>
        <end position="212"/>
    </location>
</feature>
<dbReference type="PANTHER" id="PTHR30469:SF15">
    <property type="entry name" value="HLYD FAMILY OF SECRETION PROTEINS"/>
    <property type="match status" value="1"/>
</dbReference>
<dbReference type="RefSeq" id="WP_264280597.1">
    <property type="nucleotide sequence ID" value="NZ_CP107006.1"/>
</dbReference>
<evidence type="ECO:0000256" key="1">
    <source>
        <dbReference type="ARBA" id="ARBA00004196"/>
    </source>
</evidence>
<comment type="similarity">
    <text evidence="2">Belongs to the membrane fusion protein (MFP) (TC 8.A.1) family.</text>
</comment>
<protein>
    <submittedName>
        <fullName evidence="9">Efflux RND transporter periplasmic adaptor subunit</fullName>
    </submittedName>
</protein>
<evidence type="ECO:0000313" key="9">
    <source>
        <dbReference type="EMBL" id="UYQ92314.1"/>
    </source>
</evidence>
<dbReference type="PANTHER" id="PTHR30469">
    <property type="entry name" value="MULTIDRUG RESISTANCE PROTEIN MDTA"/>
    <property type="match status" value="1"/>
</dbReference>
<evidence type="ECO:0000259" key="6">
    <source>
        <dbReference type="Pfam" id="PF25917"/>
    </source>
</evidence>
<dbReference type="InterPro" id="IPR058792">
    <property type="entry name" value="Beta-barrel_RND_2"/>
</dbReference>
<comment type="subcellular location">
    <subcellularLocation>
        <location evidence="1">Cell envelope</location>
    </subcellularLocation>
</comment>
<dbReference type="Proteomes" id="UP001162741">
    <property type="component" value="Chromosome"/>
</dbReference>
<organism evidence="9 10">
    <name type="scientific">Chitinophaga horti</name>
    <dbReference type="NCBI Taxonomy" id="2920382"/>
    <lineage>
        <taxon>Bacteria</taxon>
        <taxon>Pseudomonadati</taxon>
        <taxon>Bacteroidota</taxon>
        <taxon>Chitinophagia</taxon>
        <taxon>Chitinophagales</taxon>
        <taxon>Chitinophagaceae</taxon>
        <taxon>Chitinophaga</taxon>
    </lineage>
</organism>
<evidence type="ECO:0000259" key="7">
    <source>
        <dbReference type="Pfam" id="PF25954"/>
    </source>
</evidence>
<feature type="domain" description="Multidrug resistance protein MdtA-like C-terminal permuted SH3" evidence="8">
    <location>
        <begin position="295"/>
        <end position="358"/>
    </location>
</feature>
<dbReference type="NCBIfam" id="TIGR01730">
    <property type="entry name" value="RND_mfp"/>
    <property type="match status" value="1"/>
</dbReference>
<dbReference type="Pfam" id="PF25954">
    <property type="entry name" value="Beta-barrel_RND_2"/>
    <property type="match status" value="1"/>
</dbReference>
<reference evidence="9" key="1">
    <citation type="submission" date="2022-10" db="EMBL/GenBank/DDBJ databases">
        <title>Chitinophaga sp. nov., isolated from soil.</title>
        <authorList>
            <person name="Jeon C.O."/>
        </authorList>
    </citation>
    <scope>NUCLEOTIDE SEQUENCE</scope>
    <source>
        <strain evidence="9">R8</strain>
    </source>
</reference>
<dbReference type="Gene3D" id="2.40.420.20">
    <property type="match status" value="1"/>
</dbReference>
<gene>
    <name evidence="9" type="ORF">MKQ68_19705</name>
</gene>
<dbReference type="Pfam" id="PF25917">
    <property type="entry name" value="BSH_RND"/>
    <property type="match status" value="1"/>
</dbReference>
<evidence type="ECO:0000313" key="10">
    <source>
        <dbReference type="Proteomes" id="UP001162741"/>
    </source>
</evidence>
<evidence type="ECO:0000259" key="8">
    <source>
        <dbReference type="Pfam" id="PF25967"/>
    </source>
</evidence>
<dbReference type="InterPro" id="IPR058627">
    <property type="entry name" value="MdtA-like_C"/>
</dbReference>
<feature type="signal peptide" evidence="5">
    <location>
        <begin position="1"/>
        <end position="16"/>
    </location>
</feature>
<dbReference type="PROSITE" id="PS51257">
    <property type="entry name" value="PROKAR_LIPOPROTEIN"/>
    <property type="match status" value="1"/>
</dbReference>
<keyword evidence="3" id="KW-0813">Transport</keyword>
<sequence>MIKRYFSLLMFTAVLAACGGGEDKSAEKLQKLKKERADLDKQIADLEKQTKDTTNIKQKTVTVATVQDTLFEHYIDVQGSVDARENVDVSAKSPGVITNIYVKEGQRVSKGQTLAQIDDQVMRSNVAEVKTQLDLANIAFEKQQRLWNQKIGTEMQYLTAKNQKESLEKRISTLNDQLALNRIVSPISGTVDAVIAKLGDQAAPGAPSFRVVNTSNLKVVANVAESYAGRVKTGDPVVIVLPDINKEIRTKISFASKVIDPLSRTIKVEIPLAADAALRPNMIAQLKIVDYVAPNAVVVPVGVLQYSMGKPYVITAKKSNGKLVAERKDVELGQTYNDKAEIKSGLSAGEQIVTTGFQGLNSNDLIKL</sequence>
<evidence type="ECO:0000256" key="5">
    <source>
        <dbReference type="SAM" id="SignalP"/>
    </source>
</evidence>
<accession>A0ABY6IY62</accession>
<name>A0ABY6IY62_9BACT</name>
<feature type="chain" id="PRO_5047233911" evidence="5">
    <location>
        <begin position="17"/>
        <end position="368"/>
    </location>
</feature>
<feature type="coiled-coil region" evidence="4">
    <location>
        <begin position="22"/>
        <end position="56"/>
    </location>
</feature>
<keyword evidence="4" id="KW-0175">Coiled coil</keyword>
<keyword evidence="10" id="KW-1185">Reference proteome</keyword>
<evidence type="ECO:0000256" key="2">
    <source>
        <dbReference type="ARBA" id="ARBA00009477"/>
    </source>
</evidence>
<proteinExistence type="inferred from homology"/>
<dbReference type="EMBL" id="CP107006">
    <property type="protein sequence ID" value="UYQ92314.1"/>
    <property type="molecule type" value="Genomic_DNA"/>
</dbReference>
<feature type="domain" description="CusB-like beta-barrel" evidence="7">
    <location>
        <begin position="219"/>
        <end position="288"/>
    </location>
</feature>